<reference evidence="2 3" key="1">
    <citation type="journal article" date="2018" name="Mol. Plant">
        <title>The genome of Artemisia annua provides insight into the evolution of Asteraceae family and artemisinin biosynthesis.</title>
        <authorList>
            <person name="Shen Q."/>
            <person name="Zhang L."/>
            <person name="Liao Z."/>
            <person name="Wang S."/>
            <person name="Yan T."/>
            <person name="Shi P."/>
            <person name="Liu M."/>
            <person name="Fu X."/>
            <person name="Pan Q."/>
            <person name="Wang Y."/>
            <person name="Lv Z."/>
            <person name="Lu X."/>
            <person name="Zhang F."/>
            <person name="Jiang W."/>
            <person name="Ma Y."/>
            <person name="Chen M."/>
            <person name="Hao X."/>
            <person name="Li L."/>
            <person name="Tang Y."/>
            <person name="Lv G."/>
            <person name="Zhou Y."/>
            <person name="Sun X."/>
            <person name="Brodelius P.E."/>
            <person name="Rose J.K.C."/>
            <person name="Tang K."/>
        </authorList>
    </citation>
    <scope>NUCLEOTIDE SEQUENCE [LARGE SCALE GENOMIC DNA]</scope>
    <source>
        <strain evidence="3">cv. Huhao1</strain>
        <tissue evidence="2">Leaf</tissue>
    </source>
</reference>
<dbReference type="PANTHER" id="PTHR31175">
    <property type="entry name" value="AUXIN-RESPONSIVE FAMILY PROTEIN"/>
    <property type="match status" value="1"/>
</dbReference>
<keyword evidence="3" id="KW-1185">Reference proteome</keyword>
<gene>
    <name evidence="2" type="ORF">CTI12_AA016060</name>
</gene>
<dbReference type="STRING" id="35608.A0A2U1Q481"/>
<comment type="similarity">
    <text evidence="1">Belongs to the ARG7 family.</text>
</comment>
<protein>
    <submittedName>
        <fullName evidence="2">Auxin responsive SAUR protein</fullName>
    </submittedName>
</protein>
<comment type="caution">
    <text evidence="2">The sequence shown here is derived from an EMBL/GenBank/DDBJ whole genome shotgun (WGS) entry which is preliminary data.</text>
</comment>
<dbReference type="InterPro" id="IPR003676">
    <property type="entry name" value="SAUR_fam"/>
</dbReference>
<dbReference type="OrthoDB" id="1936278at2759"/>
<evidence type="ECO:0000313" key="2">
    <source>
        <dbReference type="EMBL" id="PWA92787.1"/>
    </source>
</evidence>
<proteinExistence type="inferred from homology"/>
<dbReference type="EMBL" id="PKPP01000437">
    <property type="protein sequence ID" value="PWA92787.1"/>
    <property type="molecule type" value="Genomic_DNA"/>
</dbReference>
<evidence type="ECO:0000313" key="3">
    <source>
        <dbReference type="Proteomes" id="UP000245207"/>
    </source>
</evidence>
<dbReference type="Pfam" id="PF02519">
    <property type="entry name" value="Auxin_inducible"/>
    <property type="match status" value="1"/>
</dbReference>
<organism evidence="2 3">
    <name type="scientific">Artemisia annua</name>
    <name type="common">Sweet wormwood</name>
    <dbReference type="NCBI Taxonomy" id="35608"/>
    <lineage>
        <taxon>Eukaryota</taxon>
        <taxon>Viridiplantae</taxon>
        <taxon>Streptophyta</taxon>
        <taxon>Embryophyta</taxon>
        <taxon>Tracheophyta</taxon>
        <taxon>Spermatophyta</taxon>
        <taxon>Magnoliopsida</taxon>
        <taxon>eudicotyledons</taxon>
        <taxon>Gunneridae</taxon>
        <taxon>Pentapetalae</taxon>
        <taxon>asterids</taxon>
        <taxon>campanulids</taxon>
        <taxon>Asterales</taxon>
        <taxon>Asteraceae</taxon>
        <taxon>Asteroideae</taxon>
        <taxon>Anthemideae</taxon>
        <taxon>Artemisiinae</taxon>
        <taxon>Artemisia</taxon>
    </lineage>
</organism>
<dbReference type="GO" id="GO:0009733">
    <property type="term" value="P:response to auxin"/>
    <property type="evidence" value="ECO:0007669"/>
    <property type="project" value="InterPro"/>
</dbReference>
<sequence>MLSPKKLIKMASLRQKRIPSPRADPTRSVDKGYFAVYTSDEIRFVMPLGYLKNDIFQELLKVAEDEYGLQTDGPIRLPFEATIMEYMISLIERCVCNDLEKALFMSIITSEMCFSNSNIQLEQNHPKVPISSY</sequence>
<dbReference type="AlphaFoldDB" id="A0A2U1Q481"/>
<evidence type="ECO:0000256" key="1">
    <source>
        <dbReference type="ARBA" id="ARBA00006974"/>
    </source>
</evidence>
<accession>A0A2U1Q481</accession>
<name>A0A2U1Q481_ARTAN</name>
<dbReference type="Proteomes" id="UP000245207">
    <property type="component" value="Unassembled WGS sequence"/>
</dbReference>
<dbReference type="PANTHER" id="PTHR31175:SF50">
    <property type="entry name" value="AUXIN-RESPONSIVE PROTEIN FAMILY, PUTATIVE-RELATED"/>
    <property type="match status" value="1"/>
</dbReference>